<gene>
    <name evidence="7" type="ORF">FJR45_07230</name>
</gene>
<dbReference type="Proteomes" id="UP000593719">
    <property type="component" value="Chromosome"/>
</dbReference>
<evidence type="ECO:0000259" key="6">
    <source>
        <dbReference type="PROSITE" id="PS50885"/>
    </source>
</evidence>
<feature type="domain" description="HAMP" evidence="6">
    <location>
        <begin position="321"/>
        <end position="375"/>
    </location>
</feature>
<dbReference type="InterPro" id="IPR003660">
    <property type="entry name" value="HAMP_dom"/>
</dbReference>
<evidence type="ECO:0000313" key="8">
    <source>
        <dbReference type="Proteomes" id="UP000593719"/>
    </source>
</evidence>
<name>A0A7M1B1Y5_9BACT</name>
<dbReference type="Gene3D" id="6.10.250.3200">
    <property type="match status" value="1"/>
</dbReference>
<dbReference type="SMART" id="SM00304">
    <property type="entry name" value="HAMP"/>
    <property type="match status" value="1"/>
</dbReference>
<dbReference type="PANTHER" id="PTHR32089">
    <property type="entry name" value="METHYL-ACCEPTING CHEMOTAXIS PROTEIN MCPB"/>
    <property type="match status" value="1"/>
</dbReference>
<dbReference type="SUPFAM" id="SSF58104">
    <property type="entry name" value="Methyl-accepting chemotaxis protein (MCP) signaling domain"/>
    <property type="match status" value="1"/>
</dbReference>
<dbReference type="AlphaFoldDB" id="A0A7M1B1Y5"/>
<dbReference type="Pfam" id="PF14827">
    <property type="entry name" value="dCache_3"/>
    <property type="match status" value="1"/>
</dbReference>
<dbReference type="Pfam" id="PF00672">
    <property type="entry name" value="HAMP"/>
    <property type="match status" value="1"/>
</dbReference>
<sequence length="708" mass="79176">MEVNFMSISKKIHIPLVVSILAGFVVILVNYYYSIKDLEHEVYASESVSLHLTYKQAMQAKEDIGLTNAINISQNYSVIRSLMENNRTVAINGLRSLSQKFKKYTNYKNVKIHIHDANVHSFLRAWKPNKYGDDLSSFRKTIVAVKNEKKPIVAIELGRAGLVLRGLAPVIVDHEYLGSVEFMQGLNSIVKSARKNNGYEIAIVMKNKYLSTARSLKSAPKVSNFTLAVKEKVVNKDFFNDLAHISIEKTDAPQITDKYFIVSEPIKDFSDNIVAYALIGEDINKVNSVISQSKDSLLRQVYIMSLVDLFILLFLMYIIKKTITDPIVNLANVADELAQGDADLSKRLPVVSEDELGQASKNFNAFLDKVEALALEAKEEALRAEDSAKHAAEIGEKNKLTLALSGEMISGAVDNAENLRNSMSQSVESVNQVNILNAKTSEVIKEVTHSTDNIKDAIGSITEMVSESRHSAEELNANVEEIFNVISLIKDISDQTNLLALNAAIEAARAGEHGRGFAVVADEVRKLAERTQKATSEVEANISVLKQNSMNMSENSEKIEERSISSQQTLEVYVDTLSQLISNSEAITKDNEIIGYELFANMAKLDHMVYKNNAYSSMLEGKLKFELSDHTQCRLGKWYVDEGKKLFGKSSFYANLQEPHKKVHDDIAKVMRMLGSDKVDEIIKIFKDAEKASQELFNYLDNMVKEKL</sequence>
<proteinExistence type="inferred from homology"/>
<keyword evidence="4" id="KW-0812">Transmembrane</keyword>
<evidence type="ECO:0000259" key="5">
    <source>
        <dbReference type="PROSITE" id="PS50111"/>
    </source>
</evidence>
<dbReference type="GO" id="GO:0016020">
    <property type="term" value="C:membrane"/>
    <property type="evidence" value="ECO:0007669"/>
    <property type="project" value="InterPro"/>
</dbReference>
<evidence type="ECO:0000313" key="7">
    <source>
        <dbReference type="EMBL" id="QOP43751.1"/>
    </source>
</evidence>
<dbReference type="EMBL" id="CP041235">
    <property type="protein sequence ID" value="QOP43751.1"/>
    <property type="molecule type" value="Genomic_DNA"/>
</dbReference>
<comment type="similarity">
    <text evidence="2">Belongs to the methyl-accepting chemotaxis (MCP) protein family.</text>
</comment>
<keyword evidence="4" id="KW-0472">Membrane</keyword>
<dbReference type="CDD" id="cd06225">
    <property type="entry name" value="HAMP"/>
    <property type="match status" value="1"/>
</dbReference>
<evidence type="ECO:0000256" key="3">
    <source>
        <dbReference type="PROSITE-ProRule" id="PRU00284"/>
    </source>
</evidence>
<dbReference type="Gene3D" id="1.20.120.30">
    <property type="entry name" value="Aspartate receptor, ligand-binding domain"/>
    <property type="match status" value="1"/>
</dbReference>
<dbReference type="InterPro" id="IPR025991">
    <property type="entry name" value="Chemoreceptor_zinc-bind_dom"/>
</dbReference>
<feature type="transmembrane region" description="Helical" evidence="4">
    <location>
        <begin position="12"/>
        <end position="33"/>
    </location>
</feature>
<protein>
    <submittedName>
        <fullName evidence="7">HAMP domain-containing protein</fullName>
    </submittedName>
</protein>
<dbReference type="PROSITE" id="PS50885">
    <property type="entry name" value="HAMP"/>
    <property type="match status" value="1"/>
</dbReference>
<organism evidence="7 8">
    <name type="scientific">Sulfurimonas sediminis</name>
    <dbReference type="NCBI Taxonomy" id="2590020"/>
    <lineage>
        <taxon>Bacteria</taxon>
        <taxon>Pseudomonadati</taxon>
        <taxon>Campylobacterota</taxon>
        <taxon>Epsilonproteobacteria</taxon>
        <taxon>Campylobacterales</taxon>
        <taxon>Sulfurimonadaceae</taxon>
        <taxon>Sulfurimonas</taxon>
    </lineage>
</organism>
<dbReference type="Gene3D" id="6.10.340.10">
    <property type="match status" value="1"/>
</dbReference>
<dbReference type="SMART" id="SM00283">
    <property type="entry name" value="MA"/>
    <property type="match status" value="1"/>
</dbReference>
<reference evidence="7 8" key="1">
    <citation type="submission" date="2019-06" db="EMBL/GenBank/DDBJ databases">
        <title>Sulfurimonas gotlandica sp. nov., a chemoautotrophic and psychrotolerant epsilonproteobacterium isolated from a pelagic redoxcline, and an emended description of the genus Sulfurimonas.</title>
        <authorList>
            <person name="Wang S."/>
            <person name="Jiang L."/>
            <person name="Shao Z."/>
        </authorList>
    </citation>
    <scope>NUCLEOTIDE SEQUENCE [LARGE SCALE GENOMIC DNA]</scope>
    <source>
        <strain evidence="7 8">S2-6</strain>
    </source>
</reference>
<dbReference type="Pfam" id="PF00015">
    <property type="entry name" value="MCPsignal"/>
    <property type="match status" value="1"/>
</dbReference>
<dbReference type="InterPro" id="IPR029150">
    <property type="entry name" value="dCache_3"/>
</dbReference>
<dbReference type="InterPro" id="IPR004089">
    <property type="entry name" value="MCPsignal_dom"/>
</dbReference>
<dbReference type="Pfam" id="PF13682">
    <property type="entry name" value="CZB"/>
    <property type="match status" value="1"/>
</dbReference>
<feature type="domain" description="Methyl-accepting transducer" evidence="5">
    <location>
        <begin position="380"/>
        <end position="620"/>
    </location>
</feature>
<dbReference type="PROSITE" id="PS50111">
    <property type="entry name" value="CHEMOTAXIS_TRANSDUC_2"/>
    <property type="match status" value="1"/>
</dbReference>
<evidence type="ECO:0000256" key="2">
    <source>
        <dbReference type="ARBA" id="ARBA00029447"/>
    </source>
</evidence>
<dbReference type="SUPFAM" id="SSF103190">
    <property type="entry name" value="Sensory domain-like"/>
    <property type="match status" value="1"/>
</dbReference>
<keyword evidence="1 3" id="KW-0807">Transducer</keyword>
<dbReference type="InterPro" id="IPR029151">
    <property type="entry name" value="Sensor-like_sf"/>
</dbReference>
<keyword evidence="4" id="KW-1133">Transmembrane helix</keyword>
<dbReference type="PANTHER" id="PTHR32089:SF112">
    <property type="entry name" value="LYSOZYME-LIKE PROTEIN-RELATED"/>
    <property type="match status" value="1"/>
</dbReference>
<dbReference type="KEGG" id="ssei:FJR45_07230"/>
<keyword evidence="8" id="KW-1185">Reference proteome</keyword>
<accession>A0A7M1B1Y5</accession>
<dbReference type="GO" id="GO:0007165">
    <property type="term" value="P:signal transduction"/>
    <property type="evidence" value="ECO:0007669"/>
    <property type="project" value="UniProtKB-KW"/>
</dbReference>
<evidence type="ECO:0000256" key="1">
    <source>
        <dbReference type="ARBA" id="ARBA00023224"/>
    </source>
</evidence>
<evidence type="ECO:0000256" key="4">
    <source>
        <dbReference type="SAM" id="Phobius"/>
    </source>
</evidence>